<dbReference type="VEuPathDB" id="FungiDB:BO83DRAFT_388499"/>
<dbReference type="EMBL" id="MSFU01000011">
    <property type="protein sequence ID" value="PWY74137.1"/>
    <property type="molecule type" value="Genomic_DNA"/>
</dbReference>
<proteinExistence type="predicted"/>
<reference evidence="3" key="1">
    <citation type="submission" date="2016-12" db="EMBL/GenBank/DDBJ databases">
        <title>The genomes of Aspergillus section Nigri reveals drivers in fungal speciation.</title>
        <authorList>
            <consortium name="DOE Joint Genome Institute"/>
            <person name="Vesth T.C."/>
            <person name="Nybo J."/>
            <person name="Theobald S."/>
            <person name="Brandl J."/>
            <person name="Frisvad J.C."/>
            <person name="Nielsen K.F."/>
            <person name="Lyhne E.K."/>
            <person name="Kogle M.E."/>
            <person name="Kuo A."/>
            <person name="Riley R."/>
            <person name="Clum A."/>
            <person name="Nolan M."/>
            <person name="Lipzen A."/>
            <person name="Salamov A."/>
            <person name="Henrissat B."/>
            <person name="Wiebenga A."/>
            <person name="De vries R.P."/>
            <person name="Grigoriev I.V."/>
            <person name="Mortensen U.H."/>
            <person name="Andersen M.R."/>
            <person name="Baker S.E."/>
        </authorList>
    </citation>
    <scope>NUCLEOTIDE SEQUENCE</scope>
    <source>
        <strain evidence="3">CBS 122712</strain>
    </source>
</reference>
<gene>
    <name evidence="3" type="ORF">BO83DRAFT_388499</name>
</gene>
<accession>A0A317VLZ5</accession>
<protein>
    <submittedName>
        <fullName evidence="3">Uncharacterized protein</fullName>
    </submittedName>
</protein>
<keyword evidence="2" id="KW-1133">Transmembrane helix</keyword>
<feature type="region of interest" description="Disordered" evidence="1">
    <location>
        <begin position="1"/>
        <end position="88"/>
    </location>
</feature>
<dbReference type="OrthoDB" id="5242705at2759"/>
<feature type="transmembrane region" description="Helical" evidence="2">
    <location>
        <begin position="100"/>
        <end position="122"/>
    </location>
</feature>
<evidence type="ECO:0000313" key="3">
    <source>
        <dbReference type="EMBL" id="PWY74137.1"/>
    </source>
</evidence>
<name>A0A317VLZ5_ASPEC</name>
<evidence type="ECO:0000313" key="4">
    <source>
        <dbReference type="Proteomes" id="UP000246171"/>
    </source>
</evidence>
<keyword evidence="2" id="KW-0472">Membrane</keyword>
<dbReference type="AlphaFoldDB" id="A0A317VLZ5"/>
<keyword evidence="4" id="KW-1185">Reference proteome</keyword>
<dbReference type="GeneID" id="37054722"/>
<organism evidence="3 4">
    <name type="scientific">Aspergillus eucalypticola (strain CBS 122712 / IBT 29274)</name>
    <dbReference type="NCBI Taxonomy" id="1448314"/>
    <lineage>
        <taxon>Eukaryota</taxon>
        <taxon>Fungi</taxon>
        <taxon>Dikarya</taxon>
        <taxon>Ascomycota</taxon>
        <taxon>Pezizomycotina</taxon>
        <taxon>Eurotiomycetes</taxon>
        <taxon>Eurotiomycetidae</taxon>
        <taxon>Eurotiales</taxon>
        <taxon>Aspergillaceae</taxon>
        <taxon>Aspergillus</taxon>
        <taxon>Aspergillus subgen. Circumdati</taxon>
    </lineage>
</organism>
<sequence length="132" mass="14802">MITIECHQRQHPAYEPLYDEHDDPDISSSITEAATRQDLEEHEDLGLHAVSPSSNTLDENEESNYDTTSHSPTLGEPSNYKDEKSNGPDLVSVRRYPSSWFGWELTGIIVSAGLLAAIIIILKVYDHQPQPK</sequence>
<keyword evidence="2" id="KW-0812">Transmembrane</keyword>
<dbReference type="Proteomes" id="UP000246171">
    <property type="component" value="Unassembled WGS sequence"/>
</dbReference>
<comment type="caution">
    <text evidence="3">The sequence shown here is derived from an EMBL/GenBank/DDBJ whole genome shotgun (WGS) entry which is preliminary data.</text>
</comment>
<dbReference type="RefSeq" id="XP_025388587.1">
    <property type="nucleotide sequence ID" value="XM_025532760.1"/>
</dbReference>
<evidence type="ECO:0000256" key="2">
    <source>
        <dbReference type="SAM" id="Phobius"/>
    </source>
</evidence>
<evidence type="ECO:0000256" key="1">
    <source>
        <dbReference type="SAM" id="MobiDB-lite"/>
    </source>
</evidence>